<name>A0A0M3JTX8_ANISI</name>
<feature type="transmembrane region" description="Helical" evidence="12">
    <location>
        <begin position="1014"/>
        <end position="1034"/>
    </location>
</feature>
<dbReference type="GO" id="GO:0046872">
    <property type="term" value="F:metal ion binding"/>
    <property type="evidence" value="ECO:0007669"/>
    <property type="project" value="UniProtKB-KW"/>
</dbReference>
<feature type="binding site" evidence="6">
    <location>
        <position position="585"/>
    </location>
    <ligand>
        <name>Zn(2+)</name>
        <dbReference type="ChEBI" id="CHEBI:29105"/>
        <label>1</label>
        <note>catalytic</note>
    </ligand>
</feature>
<dbReference type="SUPFAM" id="SSF55486">
    <property type="entry name" value="Metalloproteases ('zincins'), catalytic domain"/>
    <property type="match status" value="1"/>
</dbReference>
<feature type="domain" description="EB" evidence="13">
    <location>
        <begin position="914"/>
        <end position="944"/>
    </location>
</feature>
<evidence type="ECO:0000313" key="15">
    <source>
        <dbReference type="Proteomes" id="UP000267096"/>
    </source>
</evidence>
<feature type="compositionally biased region" description="Polar residues" evidence="11">
    <location>
        <begin position="86"/>
        <end position="108"/>
    </location>
</feature>
<accession>A0A0M3JTX8</accession>
<evidence type="ECO:0000256" key="8">
    <source>
        <dbReference type="PIRSR" id="PIRSR601548-8"/>
    </source>
</evidence>
<dbReference type="GO" id="GO:0004180">
    <property type="term" value="F:carboxypeptidase activity"/>
    <property type="evidence" value="ECO:0007669"/>
    <property type="project" value="UniProtKB-KW"/>
</dbReference>
<evidence type="ECO:0000256" key="3">
    <source>
        <dbReference type="ARBA" id="ARBA00023157"/>
    </source>
</evidence>
<feature type="binding site" evidence="5">
    <location>
        <position position="407"/>
    </location>
    <ligand>
        <name>chloride</name>
        <dbReference type="ChEBI" id="CHEBI:17996"/>
        <label>1</label>
    </ligand>
</feature>
<comment type="cofactor">
    <cofactor evidence="10">
        <name>Zn(2+)</name>
        <dbReference type="ChEBI" id="CHEBI:29105"/>
    </cofactor>
    <text evidence="10">Binds 2 Zn(2+) ions per subunit.</text>
</comment>
<dbReference type="InterPro" id="IPR006149">
    <property type="entry name" value="EB_dom"/>
</dbReference>
<keyword evidence="15" id="KW-1185">Reference proteome</keyword>
<feature type="binding site" evidence="8">
    <location>
        <position position="585"/>
    </location>
    <ligand>
        <name>Zn(2+)</name>
        <dbReference type="ChEBI" id="CHEBI:29105"/>
        <label>2</label>
        <note>catalytic</note>
    </ligand>
</feature>
<dbReference type="InterPro" id="IPR001548">
    <property type="entry name" value="Peptidase_M2"/>
</dbReference>
<dbReference type="Pfam" id="PF01683">
    <property type="entry name" value="EB"/>
    <property type="match status" value="1"/>
</dbReference>
<protein>
    <recommendedName>
        <fullName evidence="10">Angiotensin-converting enzyme</fullName>
        <ecNumber evidence="10">3.4.-.-</ecNumber>
    </recommendedName>
</protein>
<evidence type="ECO:0000256" key="6">
    <source>
        <dbReference type="PIRSR" id="PIRSR601548-3"/>
    </source>
</evidence>
<gene>
    <name evidence="14" type="ORF">ASIM_LOCUS11070</name>
</gene>
<reference evidence="14 15" key="2">
    <citation type="submission" date="2018-11" db="EMBL/GenBank/DDBJ databases">
        <authorList>
            <consortium name="Pathogen Informatics"/>
        </authorList>
    </citation>
    <scope>NUCLEOTIDE SEQUENCE [LARGE SCALE GENOMIC DNA]</scope>
</reference>
<dbReference type="GO" id="GO:0008241">
    <property type="term" value="F:peptidyl-dipeptidase activity"/>
    <property type="evidence" value="ECO:0007669"/>
    <property type="project" value="InterPro"/>
</dbReference>
<dbReference type="PANTHER" id="PTHR10514">
    <property type="entry name" value="ANGIOTENSIN-CONVERTING ENZYME"/>
    <property type="match status" value="1"/>
</dbReference>
<evidence type="ECO:0000256" key="11">
    <source>
        <dbReference type="SAM" id="MobiDB-lite"/>
    </source>
</evidence>
<dbReference type="GO" id="GO:0008237">
    <property type="term" value="F:metallopeptidase activity"/>
    <property type="evidence" value="ECO:0007669"/>
    <property type="project" value="UniProtKB-KW"/>
</dbReference>
<comment type="similarity">
    <text evidence="1 9 10">Belongs to the peptidase M2 family.</text>
</comment>
<dbReference type="GO" id="GO:0006508">
    <property type="term" value="P:proteolysis"/>
    <property type="evidence" value="ECO:0007669"/>
    <property type="project" value="UniProtKB-KW"/>
</dbReference>
<evidence type="ECO:0000256" key="12">
    <source>
        <dbReference type="SAM" id="Phobius"/>
    </source>
</evidence>
<keyword evidence="3 7" id="KW-1015">Disulfide bond</keyword>
<dbReference type="EC" id="3.4.-.-" evidence="10"/>
<feature type="disulfide bond" evidence="7">
    <location>
        <begin position="547"/>
        <end position="568"/>
    </location>
</feature>
<keyword evidence="2" id="KW-0732">Signal</keyword>
<dbReference type="PROSITE" id="PS52011">
    <property type="entry name" value="PEPTIDASE_M2"/>
    <property type="match status" value="1"/>
</dbReference>
<dbReference type="EMBL" id="UYRR01031038">
    <property type="protein sequence ID" value="VDK44288.1"/>
    <property type="molecule type" value="Genomic_DNA"/>
</dbReference>
<evidence type="ECO:0000313" key="16">
    <source>
        <dbReference type="WBParaSite" id="ASIM_0001151201-mRNA-1"/>
    </source>
</evidence>
<evidence type="ECO:0000259" key="13">
    <source>
        <dbReference type="Pfam" id="PF01683"/>
    </source>
</evidence>
<evidence type="ECO:0000256" key="1">
    <source>
        <dbReference type="ARBA" id="ARBA00008139"/>
    </source>
</evidence>
<evidence type="ECO:0000313" key="14">
    <source>
        <dbReference type="EMBL" id="VDK44288.1"/>
    </source>
</evidence>
<keyword evidence="6 10" id="KW-0479">Metal-binding</keyword>
<feature type="disulfide bond" evidence="7 9">
    <location>
        <begin position="333"/>
        <end position="341"/>
    </location>
</feature>
<keyword evidence="10" id="KW-0121">Carboxypeptidase</keyword>
<evidence type="ECO:0000256" key="2">
    <source>
        <dbReference type="ARBA" id="ARBA00022729"/>
    </source>
</evidence>
<keyword evidence="6 10" id="KW-0862">Zinc</keyword>
<reference evidence="16" key="1">
    <citation type="submission" date="2017-02" db="UniProtKB">
        <authorList>
            <consortium name="WormBaseParasite"/>
        </authorList>
    </citation>
    <scope>IDENTIFICATION</scope>
</reference>
<sequence>MFLQRILVVIFTIIIIQCFTLQTNSNDLRRRRSETDETPFISQPDLTAAAAIAHDHPKSENEPTPEPEPLLATELSRAATTVESALRSSFSYSPPESTISQPSESATPSLPLAIQPEPTRPQLESDPASSPSVAISAPAYAADSSKMLSDDALEQISAEDYGDITESVSIRFDNDVIQQLVDRFLNTGNTEDEKETKVNKAAQSLPEHSIKDPALAKKWMDGYSVEAQKVLYQVTTAGWSYVTSVSHLTKQLFDEADQVEKKLSFFEVLSEFVKATSKQAKQFDLSVIEDPILRKQFEILSIDGVNALDDASLQEYSDIQAAINKKITDAAICELDHSPPCVLKHADLPSILAREKNAKNAKHIWLMWRATISPQLAPSYERLMELTNQGATLNGFSNGGAMWRSPYDLSIESGRPKLNMLDEMNRLFDQILPFYKQLHAYVRRQLTGVFGIENTVELSKDGPIPAHLLKSLIGDDWTALYYDTRPFESDDTRSEEINANLHRLNYTSKAMFIQAYKYFKQLGFGKLPHTLWTKSVFSRTWSKDMVCNPAVAYDMRDVNANDYRIKACVQPNENDFKRAHKLMAHLYYEYLYREQPFPLREAANPSTLMALINAFANLATNIDYLKSLAMLCYLDFVVYGPPLWFLLFSCEEHEVDIIKLLPTGASNGHAAQVNMLYLEALEQFVKLPYDLVVDVWRFNIFDGKTTKETWNDDWWKLREHYQGLKGPSHQATDFDAIVSPAISQKHSPAIRHFVSYIMQFQFMKALCNNKTTNLNEGCRLQKSAVANVKRVMMAGSSINWMDALKMITGSEQLDAKPLLEYYEPLISWLGNANEHDQVVVGWDGVGTPFSEYDLISIRFILPWLFLNYAAKLERAKMKILKKDPKILFFRSEVPVARTNTSNADLHQVLSEDQVAFPGGDCSKGQECLLDSTCKNGLCECNEGLFTLKIANTYNCVPGNPADAGFGGGHGGLVIGLYPEEGDGDKMTTPEPSAEPEPTASAKPVQASNPKSKSAVGTCFSSTLIGVCLTAFVYVRLLTRHA</sequence>
<keyword evidence="12" id="KW-1133">Transmembrane helix</keyword>
<feature type="region of interest" description="Disordered" evidence="11">
    <location>
        <begin position="86"/>
        <end position="132"/>
    </location>
</feature>
<keyword evidence="12" id="KW-0472">Membrane</keyword>
<organism evidence="16">
    <name type="scientific">Anisakis simplex</name>
    <name type="common">Herring worm</name>
    <dbReference type="NCBI Taxonomy" id="6269"/>
    <lineage>
        <taxon>Eukaryota</taxon>
        <taxon>Metazoa</taxon>
        <taxon>Ecdysozoa</taxon>
        <taxon>Nematoda</taxon>
        <taxon>Chromadorea</taxon>
        <taxon>Rhabditida</taxon>
        <taxon>Spirurina</taxon>
        <taxon>Ascaridomorpha</taxon>
        <taxon>Ascaridoidea</taxon>
        <taxon>Anisakidae</taxon>
        <taxon>Anisakis</taxon>
        <taxon>Anisakis simplex complex</taxon>
    </lineage>
</organism>
<dbReference type="Pfam" id="PF01401">
    <property type="entry name" value="Peptidase_M2"/>
    <property type="match status" value="2"/>
</dbReference>
<dbReference type="PANTHER" id="PTHR10514:SF27">
    <property type="entry name" value="ANGIOTENSIN-CONVERTING ENZYME"/>
    <property type="match status" value="1"/>
</dbReference>
<keyword evidence="12" id="KW-0812">Transmembrane</keyword>
<evidence type="ECO:0000256" key="9">
    <source>
        <dbReference type="PROSITE-ProRule" id="PRU01355"/>
    </source>
</evidence>
<dbReference type="WBParaSite" id="ASIM_0001151201-mRNA-1">
    <property type="protein sequence ID" value="ASIM_0001151201-mRNA-1"/>
    <property type="gene ID" value="ASIM_0001151201"/>
</dbReference>
<evidence type="ECO:0000256" key="7">
    <source>
        <dbReference type="PIRSR" id="PIRSR601548-4"/>
    </source>
</evidence>
<evidence type="ECO:0000256" key="10">
    <source>
        <dbReference type="RuleBase" id="RU361144"/>
    </source>
</evidence>
<keyword evidence="10" id="KW-0482">Metalloprotease</keyword>
<dbReference type="PRINTS" id="PR00791">
    <property type="entry name" value="PEPDIPTASEA"/>
</dbReference>
<evidence type="ECO:0000256" key="4">
    <source>
        <dbReference type="ARBA" id="ARBA00023180"/>
    </source>
</evidence>
<dbReference type="CDD" id="cd06461">
    <property type="entry name" value="M2_ACE"/>
    <property type="match status" value="1"/>
</dbReference>
<dbReference type="AlphaFoldDB" id="A0A0M3JTX8"/>
<keyword evidence="10" id="KW-0378">Hydrolase</keyword>
<feature type="compositionally biased region" description="Low complexity" evidence="11">
    <location>
        <begin position="988"/>
        <end position="1001"/>
    </location>
</feature>
<feature type="binding site" evidence="5">
    <location>
        <position position="751"/>
    </location>
    <ligand>
        <name>chloride</name>
        <dbReference type="ChEBI" id="CHEBI:17996"/>
        <label>1</label>
    </ligand>
</feature>
<comment type="caution">
    <text evidence="9">Lacks conserved residue(s) required for the propagation of feature annotation.</text>
</comment>
<keyword evidence="10" id="KW-0645">Protease</keyword>
<keyword evidence="4 10" id="KW-0325">Glycoprotein</keyword>
<feature type="region of interest" description="Disordered" evidence="11">
    <location>
        <begin position="978"/>
        <end position="1011"/>
    </location>
</feature>
<feature type="disulfide bond" evidence="7">
    <location>
        <begin position="767"/>
        <end position="778"/>
    </location>
</feature>
<dbReference type="OrthoDB" id="10029630at2759"/>
<dbReference type="GO" id="GO:0016020">
    <property type="term" value="C:membrane"/>
    <property type="evidence" value="ECO:0007669"/>
    <property type="project" value="InterPro"/>
</dbReference>
<evidence type="ECO:0000256" key="5">
    <source>
        <dbReference type="PIRSR" id="PIRSR601548-2"/>
    </source>
</evidence>
<dbReference type="Proteomes" id="UP000267096">
    <property type="component" value="Unassembled WGS sequence"/>
</dbReference>
<proteinExistence type="inferred from homology"/>